<proteinExistence type="predicted"/>
<evidence type="ECO:0000313" key="3">
    <source>
        <dbReference type="Proteomes" id="UP000053593"/>
    </source>
</evidence>
<sequence length="75" mass="8090">MRFFSSTISVAVVSTLGLSLLHTSLANPLPATSMIRGRFPRASTLLLVIPISVEHCMTPPIAFSAHGRIMSLRLV</sequence>
<dbReference type="AlphaFoldDB" id="A0A0D0CLD4"/>
<dbReference type="EMBL" id="KN834780">
    <property type="protein sequence ID" value="KIK59367.1"/>
    <property type="molecule type" value="Genomic_DNA"/>
</dbReference>
<accession>A0A0D0CLD4</accession>
<dbReference type="HOGENOM" id="CLU_2671312_0_0_1"/>
<feature type="signal peptide" evidence="1">
    <location>
        <begin position="1"/>
        <end position="26"/>
    </location>
</feature>
<evidence type="ECO:0008006" key="4">
    <source>
        <dbReference type="Google" id="ProtNLM"/>
    </source>
</evidence>
<evidence type="ECO:0000256" key="1">
    <source>
        <dbReference type="SAM" id="SignalP"/>
    </source>
</evidence>
<reference evidence="2 3" key="1">
    <citation type="submission" date="2014-04" db="EMBL/GenBank/DDBJ databases">
        <title>Evolutionary Origins and Diversification of the Mycorrhizal Mutualists.</title>
        <authorList>
            <consortium name="DOE Joint Genome Institute"/>
            <consortium name="Mycorrhizal Genomics Consortium"/>
            <person name="Kohler A."/>
            <person name="Kuo A."/>
            <person name="Nagy L.G."/>
            <person name="Floudas D."/>
            <person name="Copeland A."/>
            <person name="Barry K.W."/>
            <person name="Cichocki N."/>
            <person name="Veneault-Fourrey C."/>
            <person name="LaButti K."/>
            <person name="Lindquist E.A."/>
            <person name="Lipzen A."/>
            <person name="Lundell T."/>
            <person name="Morin E."/>
            <person name="Murat C."/>
            <person name="Riley R."/>
            <person name="Ohm R."/>
            <person name="Sun H."/>
            <person name="Tunlid A."/>
            <person name="Henrissat B."/>
            <person name="Grigoriev I.V."/>
            <person name="Hibbett D.S."/>
            <person name="Martin F."/>
        </authorList>
    </citation>
    <scope>NUCLEOTIDE SEQUENCE [LARGE SCALE GENOMIC DNA]</scope>
    <source>
        <strain evidence="2 3">FD-317 M1</strain>
    </source>
</reference>
<dbReference type="Proteomes" id="UP000053593">
    <property type="component" value="Unassembled WGS sequence"/>
</dbReference>
<name>A0A0D0CLD4_9AGAR</name>
<keyword evidence="1" id="KW-0732">Signal</keyword>
<gene>
    <name evidence="2" type="ORF">GYMLUDRAFT_678214</name>
</gene>
<protein>
    <recommendedName>
        <fullName evidence="4">Secreted protein</fullName>
    </recommendedName>
</protein>
<feature type="chain" id="PRO_5002208493" description="Secreted protein" evidence="1">
    <location>
        <begin position="27"/>
        <end position="75"/>
    </location>
</feature>
<evidence type="ECO:0000313" key="2">
    <source>
        <dbReference type="EMBL" id="KIK59367.1"/>
    </source>
</evidence>
<organism evidence="2 3">
    <name type="scientific">Collybiopsis luxurians FD-317 M1</name>
    <dbReference type="NCBI Taxonomy" id="944289"/>
    <lineage>
        <taxon>Eukaryota</taxon>
        <taxon>Fungi</taxon>
        <taxon>Dikarya</taxon>
        <taxon>Basidiomycota</taxon>
        <taxon>Agaricomycotina</taxon>
        <taxon>Agaricomycetes</taxon>
        <taxon>Agaricomycetidae</taxon>
        <taxon>Agaricales</taxon>
        <taxon>Marasmiineae</taxon>
        <taxon>Omphalotaceae</taxon>
        <taxon>Collybiopsis</taxon>
        <taxon>Collybiopsis luxurians</taxon>
    </lineage>
</organism>
<keyword evidence="3" id="KW-1185">Reference proteome</keyword>